<dbReference type="Pfam" id="PF03466">
    <property type="entry name" value="LysR_substrate"/>
    <property type="match status" value="1"/>
</dbReference>
<dbReference type="PRINTS" id="PR00039">
    <property type="entry name" value="HTHLYSR"/>
</dbReference>
<gene>
    <name evidence="7" type="ORF">CEY11_18515</name>
</gene>
<keyword evidence="4" id="KW-0804">Transcription</keyword>
<dbReference type="GO" id="GO:0000976">
    <property type="term" value="F:transcription cis-regulatory region binding"/>
    <property type="evidence" value="ECO:0007669"/>
    <property type="project" value="TreeGrafter"/>
</dbReference>
<evidence type="ECO:0000256" key="4">
    <source>
        <dbReference type="ARBA" id="ARBA00023163"/>
    </source>
</evidence>
<dbReference type="Pfam" id="PF00126">
    <property type="entry name" value="HTH_1"/>
    <property type="match status" value="1"/>
</dbReference>
<dbReference type="Gene3D" id="3.40.190.10">
    <property type="entry name" value="Periplasmic binding protein-like II"/>
    <property type="match status" value="2"/>
</dbReference>
<dbReference type="AlphaFoldDB" id="A0A225MB86"/>
<dbReference type="Proteomes" id="UP000214603">
    <property type="component" value="Unassembled WGS sequence"/>
</dbReference>
<dbReference type="InterPro" id="IPR036388">
    <property type="entry name" value="WH-like_DNA-bd_sf"/>
</dbReference>
<dbReference type="InterPro" id="IPR000847">
    <property type="entry name" value="LysR_HTH_N"/>
</dbReference>
<comment type="similarity">
    <text evidence="1">Belongs to the LysR transcriptional regulatory family.</text>
</comment>
<dbReference type="PANTHER" id="PTHR30126:SF94">
    <property type="entry name" value="LYSR FAMILY TRANSCRIPTIONAL REGULATOR"/>
    <property type="match status" value="1"/>
</dbReference>
<reference evidence="8" key="1">
    <citation type="submission" date="2017-06" db="EMBL/GenBank/DDBJ databases">
        <title>Herbaspirillum phytohormonus sp. nov., isolated from the root nodule of Robinia pseudoacacia in lead-zinc mine.</title>
        <authorList>
            <person name="Fan M."/>
            <person name="Lin Y."/>
        </authorList>
    </citation>
    <scope>NUCLEOTIDE SEQUENCE [LARGE SCALE GENOMIC DNA]</scope>
    <source>
        <strain evidence="8">SC-089</strain>
    </source>
</reference>
<accession>A0A225MB86</accession>
<dbReference type="InterPro" id="IPR036390">
    <property type="entry name" value="WH_DNA-bd_sf"/>
</dbReference>
<evidence type="ECO:0000256" key="1">
    <source>
        <dbReference type="ARBA" id="ARBA00009437"/>
    </source>
</evidence>
<dbReference type="SUPFAM" id="SSF46785">
    <property type="entry name" value="Winged helix' DNA-binding domain"/>
    <property type="match status" value="1"/>
</dbReference>
<feature type="domain" description="HTH lysR-type" evidence="6">
    <location>
        <begin position="3"/>
        <end position="60"/>
    </location>
</feature>
<evidence type="ECO:0000256" key="5">
    <source>
        <dbReference type="SAM" id="MobiDB-lite"/>
    </source>
</evidence>
<feature type="region of interest" description="Disordered" evidence="5">
    <location>
        <begin position="296"/>
        <end position="317"/>
    </location>
</feature>
<keyword evidence="2" id="KW-0805">Transcription regulation</keyword>
<dbReference type="PANTHER" id="PTHR30126">
    <property type="entry name" value="HTH-TYPE TRANSCRIPTIONAL REGULATOR"/>
    <property type="match status" value="1"/>
</dbReference>
<organism evidence="7 8">
    <name type="scientific">Candidimonas nitroreducens</name>
    <dbReference type="NCBI Taxonomy" id="683354"/>
    <lineage>
        <taxon>Bacteria</taxon>
        <taxon>Pseudomonadati</taxon>
        <taxon>Pseudomonadota</taxon>
        <taxon>Betaproteobacteria</taxon>
        <taxon>Burkholderiales</taxon>
        <taxon>Alcaligenaceae</taxon>
        <taxon>Candidimonas</taxon>
    </lineage>
</organism>
<protein>
    <submittedName>
        <fullName evidence="7">LysR family transcriptional regulator</fullName>
    </submittedName>
</protein>
<dbReference type="SUPFAM" id="SSF53850">
    <property type="entry name" value="Periplasmic binding protein-like II"/>
    <property type="match status" value="1"/>
</dbReference>
<dbReference type="PROSITE" id="PS50931">
    <property type="entry name" value="HTH_LYSR"/>
    <property type="match status" value="1"/>
</dbReference>
<evidence type="ECO:0000259" key="6">
    <source>
        <dbReference type="PROSITE" id="PS50931"/>
    </source>
</evidence>
<sequence length="317" mass="34144">MIMAVRPLRALLAFHRHGTIAAAAEEVHLSPAAVSVQLKLLEEQLGIPLFERTKRSIRLTSAGYGVVPLVEKVLTAYEELLRHSGSSSIHGRISLGVVNNVLVGVFPAVVQRVIRDCPGMEINVSMGTSPDLVAKVAAGLLDAAVVSQPPKSLGDEFIVHKLFDEPIALIQLPHSARGSLRDVLGACPYIALDRDTWAGRQIQNHLERQEIDVEPIMELNSQEAILAAVRFGLGVTVLPLTRGADIGHDERLKITRIAGLSRTISMAERKTHIRSNMTAQVLSSFKSVLAESAATGKTAAARRAAPAKAARRPRTGD</sequence>
<proteinExistence type="inferred from homology"/>
<keyword evidence="8" id="KW-1185">Reference proteome</keyword>
<name>A0A225MB86_9BURK</name>
<dbReference type="EMBL" id="NJIH01000010">
    <property type="protein sequence ID" value="OWT56871.1"/>
    <property type="molecule type" value="Genomic_DNA"/>
</dbReference>
<evidence type="ECO:0000256" key="3">
    <source>
        <dbReference type="ARBA" id="ARBA00023125"/>
    </source>
</evidence>
<dbReference type="RefSeq" id="WP_088604879.1">
    <property type="nucleotide sequence ID" value="NZ_NJIH01000010.1"/>
</dbReference>
<dbReference type="Gene3D" id="1.10.10.10">
    <property type="entry name" value="Winged helix-like DNA-binding domain superfamily/Winged helix DNA-binding domain"/>
    <property type="match status" value="1"/>
</dbReference>
<dbReference type="InterPro" id="IPR005119">
    <property type="entry name" value="LysR_subst-bd"/>
</dbReference>
<keyword evidence="3" id="KW-0238">DNA-binding</keyword>
<evidence type="ECO:0000313" key="7">
    <source>
        <dbReference type="EMBL" id="OWT56871.1"/>
    </source>
</evidence>
<feature type="compositionally biased region" description="Low complexity" evidence="5">
    <location>
        <begin position="296"/>
        <end position="308"/>
    </location>
</feature>
<dbReference type="GO" id="GO:0003700">
    <property type="term" value="F:DNA-binding transcription factor activity"/>
    <property type="evidence" value="ECO:0007669"/>
    <property type="project" value="InterPro"/>
</dbReference>
<evidence type="ECO:0000256" key="2">
    <source>
        <dbReference type="ARBA" id="ARBA00023015"/>
    </source>
</evidence>
<evidence type="ECO:0000313" key="8">
    <source>
        <dbReference type="Proteomes" id="UP000214603"/>
    </source>
</evidence>
<comment type="caution">
    <text evidence="7">The sequence shown here is derived from an EMBL/GenBank/DDBJ whole genome shotgun (WGS) entry which is preliminary data.</text>
</comment>